<name>A0A7S3AMI6_9EUKA</name>
<organism evidence="2">
    <name type="scientific">Haptolina ericina</name>
    <dbReference type="NCBI Taxonomy" id="156174"/>
    <lineage>
        <taxon>Eukaryota</taxon>
        <taxon>Haptista</taxon>
        <taxon>Haptophyta</taxon>
        <taxon>Prymnesiophyceae</taxon>
        <taxon>Prymnesiales</taxon>
        <taxon>Prymnesiaceae</taxon>
        <taxon>Haptolina</taxon>
    </lineage>
</organism>
<feature type="region of interest" description="Disordered" evidence="1">
    <location>
        <begin position="28"/>
        <end position="72"/>
    </location>
</feature>
<accession>A0A7S3AMI6</accession>
<sequence length="227" mass="22399">MSMAFAENSCCTVSWCCVSAALRGRPAGSGPGVIGTPGTRGGVATPTEDDGAKAADGANATDGTNAADGASEVTGMRGADGSTIGCGAGDGAAALAVRRVDGGGAFWALLAEGAPTAAAAAGEEPEVTVREEVLRALVRPAGGARFTIRLMCRSESIVPEGGLTVQKGEAARLILPRGVLARAEGDLTVSAGDGDLKQMRRLSCGAIEDAAGSVVKLLSVITVGDGR</sequence>
<protein>
    <submittedName>
        <fullName evidence="2">Uncharacterized protein</fullName>
    </submittedName>
</protein>
<feature type="compositionally biased region" description="Gly residues" evidence="1">
    <location>
        <begin position="28"/>
        <end position="41"/>
    </location>
</feature>
<gene>
    <name evidence="2" type="ORF">HERI1096_LOCUS10087</name>
</gene>
<reference evidence="2" key="1">
    <citation type="submission" date="2021-01" db="EMBL/GenBank/DDBJ databases">
        <authorList>
            <person name="Corre E."/>
            <person name="Pelletier E."/>
            <person name="Niang G."/>
            <person name="Scheremetjew M."/>
            <person name="Finn R."/>
            <person name="Kale V."/>
            <person name="Holt S."/>
            <person name="Cochrane G."/>
            <person name="Meng A."/>
            <person name="Brown T."/>
            <person name="Cohen L."/>
        </authorList>
    </citation>
    <scope>NUCLEOTIDE SEQUENCE</scope>
    <source>
        <strain evidence="2">CCMP281</strain>
    </source>
</reference>
<proteinExistence type="predicted"/>
<feature type="compositionally biased region" description="Low complexity" evidence="1">
    <location>
        <begin position="54"/>
        <end position="70"/>
    </location>
</feature>
<dbReference type="EMBL" id="HBHX01018137">
    <property type="protein sequence ID" value="CAE0109427.1"/>
    <property type="molecule type" value="Transcribed_RNA"/>
</dbReference>
<dbReference type="AlphaFoldDB" id="A0A7S3AMI6"/>
<evidence type="ECO:0000256" key="1">
    <source>
        <dbReference type="SAM" id="MobiDB-lite"/>
    </source>
</evidence>
<evidence type="ECO:0000313" key="2">
    <source>
        <dbReference type="EMBL" id="CAE0109427.1"/>
    </source>
</evidence>